<dbReference type="InterPro" id="IPR027417">
    <property type="entry name" value="P-loop_NTPase"/>
</dbReference>
<dbReference type="GO" id="GO:0005525">
    <property type="term" value="F:GTP binding"/>
    <property type="evidence" value="ECO:0007669"/>
    <property type="project" value="InterPro"/>
</dbReference>
<comment type="subcellular location">
    <subcellularLocation>
        <location evidence="1">Membrane</location>
        <topology evidence="1">Multi-pass membrane protein</topology>
    </subcellularLocation>
</comment>
<dbReference type="PANTHER" id="PTHR42714:SF2">
    <property type="entry name" value="TRNA MODIFICATION GTPASE GTPBP3, MITOCHONDRIAL"/>
    <property type="match status" value="1"/>
</dbReference>
<reference evidence="8 9" key="1">
    <citation type="submission" date="2019-02" db="EMBL/GenBank/DDBJ databases">
        <title>Deep-cultivation of Planctomycetes and their phenomic and genomic characterization uncovers novel biology.</title>
        <authorList>
            <person name="Wiegand S."/>
            <person name="Jogler M."/>
            <person name="Boedeker C."/>
            <person name="Pinto D."/>
            <person name="Vollmers J."/>
            <person name="Rivas-Marin E."/>
            <person name="Kohn T."/>
            <person name="Peeters S.H."/>
            <person name="Heuer A."/>
            <person name="Rast P."/>
            <person name="Oberbeckmann S."/>
            <person name="Bunk B."/>
            <person name="Jeske O."/>
            <person name="Meyerdierks A."/>
            <person name="Storesund J.E."/>
            <person name="Kallscheuer N."/>
            <person name="Luecker S."/>
            <person name="Lage O.M."/>
            <person name="Pohl T."/>
            <person name="Merkel B.J."/>
            <person name="Hornburger P."/>
            <person name="Mueller R.-W."/>
            <person name="Bruemmer F."/>
            <person name="Labrenz M."/>
            <person name="Spormann A.M."/>
            <person name="Op Den Camp H."/>
            <person name="Overmann J."/>
            <person name="Amann R."/>
            <person name="Jetten M.S.M."/>
            <person name="Mascher T."/>
            <person name="Medema M.H."/>
            <person name="Devos D.P."/>
            <person name="Kaster A.-K."/>
            <person name="Ovreas L."/>
            <person name="Rohde M."/>
            <person name="Galperin M.Y."/>
            <person name="Jogler C."/>
        </authorList>
    </citation>
    <scope>NUCLEOTIDE SEQUENCE [LARGE SCALE GENOMIC DNA]</scope>
    <source>
        <strain evidence="8 9">Pla108</strain>
    </source>
</reference>
<dbReference type="SUPFAM" id="SSF52540">
    <property type="entry name" value="P-loop containing nucleoside triphosphate hydrolases"/>
    <property type="match status" value="1"/>
</dbReference>
<dbReference type="Gene3D" id="3.40.50.300">
    <property type="entry name" value="P-loop containing nucleotide triphosphate hydrolases"/>
    <property type="match status" value="1"/>
</dbReference>
<organism evidence="8 9">
    <name type="scientific">Botrimarina colliarenosi</name>
    <dbReference type="NCBI Taxonomy" id="2528001"/>
    <lineage>
        <taxon>Bacteria</taxon>
        <taxon>Pseudomonadati</taxon>
        <taxon>Planctomycetota</taxon>
        <taxon>Planctomycetia</taxon>
        <taxon>Pirellulales</taxon>
        <taxon>Lacipirellulaceae</taxon>
        <taxon>Botrimarina</taxon>
    </lineage>
</organism>
<dbReference type="Proteomes" id="UP000317421">
    <property type="component" value="Unassembled WGS sequence"/>
</dbReference>
<keyword evidence="5" id="KW-0175">Coiled coil</keyword>
<dbReference type="PANTHER" id="PTHR42714">
    <property type="entry name" value="TRNA MODIFICATION GTPASE GTPBP3"/>
    <property type="match status" value="1"/>
</dbReference>
<dbReference type="InterPro" id="IPR021147">
    <property type="entry name" value="DUF697"/>
</dbReference>
<keyword evidence="2 6" id="KW-0812">Transmembrane</keyword>
<evidence type="ECO:0000256" key="1">
    <source>
        <dbReference type="ARBA" id="ARBA00004141"/>
    </source>
</evidence>
<dbReference type="GO" id="GO:0016020">
    <property type="term" value="C:membrane"/>
    <property type="evidence" value="ECO:0007669"/>
    <property type="project" value="UniProtKB-SubCell"/>
</dbReference>
<keyword evidence="9" id="KW-1185">Reference proteome</keyword>
<keyword evidence="4 6" id="KW-0472">Membrane</keyword>
<proteinExistence type="predicted"/>
<name>A0A5C6ABV6_9BACT</name>
<dbReference type="Pfam" id="PF01926">
    <property type="entry name" value="MMR_HSR1"/>
    <property type="match status" value="1"/>
</dbReference>
<protein>
    <submittedName>
        <fullName evidence="8">GTPase Era</fullName>
    </submittedName>
</protein>
<evidence type="ECO:0000256" key="4">
    <source>
        <dbReference type="ARBA" id="ARBA00023136"/>
    </source>
</evidence>
<evidence type="ECO:0000256" key="3">
    <source>
        <dbReference type="ARBA" id="ARBA00022989"/>
    </source>
</evidence>
<evidence type="ECO:0000313" key="8">
    <source>
        <dbReference type="EMBL" id="TWT96798.1"/>
    </source>
</evidence>
<dbReference type="EMBL" id="SJPR01000003">
    <property type="protein sequence ID" value="TWT96798.1"/>
    <property type="molecule type" value="Genomic_DNA"/>
</dbReference>
<dbReference type="InterPro" id="IPR006073">
    <property type="entry name" value="GTP-bd"/>
</dbReference>
<evidence type="ECO:0000256" key="6">
    <source>
        <dbReference type="SAM" id="Phobius"/>
    </source>
</evidence>
<dbReference type="Pfam" id="PF05128">
    <property type="entry name" value="DUF697"/>
    <property type="match status" value="1"/>
</dbReference>
<feature type="transmembrane region" description="Helical" evidence="6">
    <location>
        <begin position="446"/>
        <end position="466"/>
    </location>
</feature>
<keyword evidence="3 6" id="KW-1133">Transmembrane helix</keyword>
<evidence type="ECO:0000259" key="7">
    <source>
        <dbReference type="Pfam" id="PF01926"/>
    </source>
</evidence>
<dbReference type="AlphaFoldDB" id="A0A5C6ABV6"/>
<dbReference type="GO" id="GO:0002098">
    <property type="term" value="P:tRNA wobble uridine modification"/>
    <property type="evidence" value="ECO:0007669"/>
    <property type="project" value="TreeGrafter"/>
</dbReference>
<evidence type="ECO:0000256" key="2">
    <source>
        <dbReference type="ARBA" id="ARBA00022692"/>
    </source>
</evidence>
<gene>
    <name evidence="8" type="ORF">Pla108_25720</name>
</gene>
<dbReference type="GO" id="GO:0030488">
    <property type="term" value="P:tRNA methylation"/>
    <property type="evidence" value="ECO:0007669"/>
    <property type="project" value="TreeGrafter"/>
</dbReference>
<feature type="transmembrane region" description="Helical" evidence="6">
    <location>
        <begin position="46"/>
        <end position="67"/>
    </location>
</feature>
<dbReference type="RefSeq" id="WP_146445304.1">
    <property type="nucleotide sequence ID" value="NZ_SJPR01000003.1"/>
</dbReference>
<sequence>MLRKPTQGVLALVALAAAGYLLVTVPPQLAAGYEAAGGWASWTGKLYLMVVGLGVLVLVGLAAWGGWRLWGNTAWNRRVEARRGKNPSQLSKRDLSAELGDNLQSTRDYAWGLDSKSALRSEVERALAELESKREARKLEIVAFGTISSGKSSLLNALCGREAFQSNVIGGTTTTEQSVPWPDSDRVALVDTPGLAEVRGEGRAAIAAEAAKDADLVLFVVDGPLKAYEHDLVERLASMEKRLVVCLNKEDWYDARQRDELLRQLQEQTAGLAKPADVVAVRSRETVRPVVRVDAAGVETRGEATVPPDISPLADRLMAIVDREGGDLLLANLLMQSRGLVDEAKERVLATLDAEADRLIDRYMWAAAGAAAANPVPLLDLAIGSGVLVKMALDLAGVYKQKVDADAVVEMLAQLGKNLVAMLGASAAAPALGSAIGSLLKTVPGIGWIAGGLLQGVVQAIVARWVGRIFKRYYRSEMQPPPGGLAELARDEWRVVTSAEELRKLVTRGREKLAGEKLEPPRN</sequence>
<feature type="coiled-coil region" evidence="5">
    <location>
        <begin position="113"/>
        <end position="140"/>
    </location>
</feature>
<feature type="domain" description="G" evidence="7">
    <location>
        <begin position="141"/>
        <end position="249"/>
    </location>
</feature>
<feature type="transmembrane region" description="Helical" evidence="6">
    <location>
        <begin position="419"/>
        <end position="440"/>
    </location>
</feature>
<dbReference type="GO" id="GO:0005737">
    <property type="term" value="C:cytoplasm"/>
    <property type="evidence" value="ECO:0007669"/>
    <property type="project" value="TreeGrafter"/>
</dbReference>
<comment type="caution">
    <text evidence="8">The sequence shown here is derived from an EMBL/GenBank/DDBJ whole genome shotgun (WGS) entry which is preliminary data.</text>
</comment>
<dbReference type="OrthoDB" id="234347at2"/>
<evidence type="ECO:0000313" key="9">
    <source>
        <dbReference type="Proteomes" id="UP000317421"/>
    </source>
</evidence>
<evidence type="ECO:0000256" key="5">
    <source>
        <dbReference type="SAM" id="Coils"/>
    </source>
</evidence>
<accession>A0A5C6ABV6</accession>